<dbReference type="Pfam" id="PF12833">
    <property type="entry name" value="HTH_18"/>
    <property type="match status" value="1"/>
</dbReference>
<reference evidence="5 6" key="1">
    <citation type="submission" date="2016-09" db="EMBL/GenBank/DDBJ databases">
        <title>Rhizobium sp. nov., a novel species isolated from the rice rhizosphere.</title>
        <authorList>
            <person name="Zhao J."/>
            <person name="Zhang X."/>
        </authorList>
    </citation>
    <scope>NUCLEOTIDE SEQUENCE [LARGE SCALE GENOMIC DNA]</scope>
    <source>
        <strain evidence="5 6">MH17</strain>
    </source>
</reference>
<dbReference type="InterPro" id="IPR050204">
    <property type="entry name" value="AraC_XylS_family_regulators"/>
</dbReference>
<organism evidence="5 6">
    <name type="scientific">Xaviernesmea rhizosphaerae</name>
    <dbReference type="NCBI Taxonomy" id="1672749"/>
    <lineage>
        <taxon>Bacteria</taxon>
        <taxon>Pseudomonadati</taxon>
        <taxon>Pseudomonadota</taxon>
        <taxon>Alphaproteobacteria</taxon>
        <taxon>Hyphomicrobiales</taxon>
        <taxon>Rhizobiaceae</taxon>
        <taxon>Rhizobium/Agrobacterium group</taxon>
        <taxon>Xaviernesmea</taxon>
    </lineage>
</organism>
<dbReference type="InterPro" id="IPR018060">
    <property type="entry name" value="HTH_AraC"/>
</dbReference>
<dbReference type="PANTHER" id="PTHR46796:SF6">
    <property type="entry name" value="ARAC SUBFAMILY"/>
    <property type="match status" value="1"/>
</dbReference>
<evidence type="ECO:0000256" key="1">
    <source>
        <dbReference type="ARBA" id="ARBA00023015"/>
    </source>
</evidence>
<dbReference type="AlphaFoldDB" id="A0A1Q9AG94"/>
<dbReference type="EMBL" id="MKIO01000037">
    <property type="protein sequence ID" value="OLP53946.1"/>
    <property type="molecule type" value="Genomic_DNA"/>
</dbReference>
<dbReference type="PANTHER" id="PTHR46796">
    <property type="entry name" value="HTH-TYPE TRANSCRIPTIONAL ACTIVATOR RHAS-RELATED"/>
    <property type="match status" value="1"/>
</dbReference>
<gene>
    <name evidence="5" type="ORF">BJF92_09305</name>
</gene>
<dbReference type="Gene3D" id="1.10.10.60">
    <property type="entry name" value="Homeodomain-like"/>
    <property type="match status" value="1"/>
</dbReference>
<evidence type="ECO:0000259" key="4">
    <source>
        <dbReference type="PROSITE" id="PS01124"/>
    </source>
</evidence>
<dbReference type="GO" id="GO:0043565">
    <property type="term" value="F:sequence-specific DNA binding"/>
    <property type="evidence" value="ECO:0007669"/>
    <property type="project" value="InterPro"/>
</dbReference>
<dbReference type="GO" id="GO:0003700">
    <property type="term" value="F:DNA-binding transcription factor activity"/>
    <property type="evidence" value="ECO:0007669"/>
    <property type="project" value="InterPro"/>
</dbReference>
<evidence type="ECO:0000256" key="2">
    <source>
        <dbReference type="ARBA" id="ARBA00023125"/>
    </source>
</evidence>
<dbReference type="SUPFAM" id="SSF46689">
    <property type="entry name" value="Homeodomain-like"/>
    <property type="match status" value="1"/>
</dbReference>
<dbReference type="STRING" id="1672749.BJF92_09305"/>
<evidence type="ECO:0000256" key="3">
    <source>
        <dbReference type="ARBA" id="ARBA00023163"/>
    </source>
</evidence>
<dbReference type="SMART" id="SM00342">
    <property type="entry name" value="HTH_ARAC"/>
    <property type="match status" value="1"/>
</dbReference>
<accession>A0A1Q9AG94</accession>
<dbReference type="PROSITE" id="PS01124">
    <property type="entry name" value="HTH_ARAC_FAMILY_2"/>
    <property type="match status" value="1"/>
</dbReference>
<feature type="domain" description="HTH araC/xylS-type" evidence="4">
    <location>
        <begin position="207"/>
        <end position="308"/>
    </location>
</feature>
<keyword evidence="2" id="KW-0238">DNA-binding</keyword>
<proteinExistence type="predicted"/>
<dbReference type="InterPro" id="IPR035418">
    <property type="entry name" value="AraC-bd_2"/>
</dbReference>
<dbReference type="Pfam" id="PF14525">
    <property type="entry name" value="AraC_binding_2"/>
    <property type="match status" value="1"/>
</dbReference>
<keyword evidence="3" id="KW-0804">Transcription</keyword>
<evidence type="ECO:0000313" key="6">
    <source>
        <dbReference type="Proteomes" id="UP000186143"/>
    </source>
</evidence>
<comment type="caution">
    <text evidence="5">The sequence shown here is derived from an EMBL/GenBank/DDBJ whole genome shotgun (WGS) entry which is preliminary data.</text>
</comment>
<evidence type="ECO:0000313" key="5">
    <source>
        <dbReference type="EMBL" id="OLP53946.1"/>
    </source>
</evidence>
<dbReference type="InterPro" id="IPR009057">
    <property type="entry name" value="Homeodomain-like_sf"/>
</dbReference>
<keyword evidence="1" id="KW-0805">Transcription regulation</keyword>
<dbReference type="Proteomes" id="UP000186143">
    <property type="component" value="Unassembled WGS sequence"/>
</dbReference>
<protein>
    <recommendedName>
        <fullName evidence="4">HTH araC/xylS-type domain-containing protein</fullName>
    </recommendedName>
</protein>
<name>A0A1Q9AG94_9HYPH</name>
<sequence length="315" mass="34058">MACDDAFAVGELYEAYGRLIGHRYVLHERMAQTGDSSFSNISVLDACATRFQGGVLRFDMSANQDGLDLVILSFALSGQALYYRQNGVDCVALPGNAILHTTDVPLHAQADRAGEVMAVALPRAKLSAMLADRDALTTRVLPGDNPALSLFSGHARSFLSLSGLPDATLADLVGDQLCDLAAVALGANGTGKDKVMSGEAVTDVRFNRAIRYIHRHLADPTLGDADIARHLGLSVSSVRQIFARKQTTPARTIRKARVELAARLLRQTSHPPRKVLSIAFDCGFHSVSAFYDAFRDQYGLHPSDLRPLPRKSSLD</sequence>